<evidence type="ECO:0000256" key="3">
    <source>
        <dbReference type="ARBA" id="ARBA00022737"/>
    </source>
</evidence>
<dbReference type="InterPro" id="IPR003604">
    <property type="entry name" value="Matrin/U1-like-C_Znf_C2H2"/>
</dbReference>
<dbReference type="SMART" id="SM00355">
    <property type="entry name" value="ZnF_C2H2"/>
    <property type="match status" value="4"/>
</dbReference>
<sequence length="220" mass="24486">MATPMKNPNKGNPNRVKCDVCDVWCSDNVSFQNHIQGKPHYKVLAKANGKSDSATTTNTPSPVRKRKLEGTPGDYHCYTCNVNCLNTEQLEAHLKGSKHVKKLRLSDHETIDNPHIETLADGQGYRCKLCTVELTSTVTIKSHLEGMKHTKKLQDKETFQPSEVLTCKACNIVANSITQLELHNSSSKHLKKVAMLNKKADPPEPTVGEYKSYDAWDPSA</sequence>
<dbReference type="Gene3D" id="3.30.160.60">
    <property type="entry name" value="Classic Zinc Finger"/>
    <property type="match status" value="4"/>
</dbReference>
<dbReference type="InterPro" id="IPR013087">
    <property type="entry name" value="Znf_C2H2_type"/>
</dbReference>
<dbReference type="PANTHER" id="PTHR46144">
    <property type="entry name" value="ZINC FINGER PROTEIN 385B-LIKE"/>
    <property type="match status" value="1"/>
</dbReference>
<gene>
    <name evidence="9" type="ORF">NTJ_03147</name>
</gene>
<keyword evidence="3" id="KW-0677">Repeat</keyword>
<evidence type="ECO:0000256" key="4">
    <source>
        <dbReference type="ARBA" id="ARBA00022771"/>
    </source>
</evidence>
<organism evidence="9 10">
    <name type="scientific">Nesidiocoris tenuis</name>
    <dbReference type="NCBI Taxonomy" id="355587"/>
    <lineage>
        <taxon>Eukaryota</taxon>
        <taxon>Metazoa</taxon>
        <taxon>Ecdysozoa</taxon>
        <taxon>Arthropoda</taxon>
        <taxon>Hexapoda</taxon>
        <taxon>Insecta</taxon>
        <taxon>Pterygota</taxon>
        <taxon>Neoptera</taxon>
        <taxon>Paraneoptera</taxon>
        <taxon>Hemiptera</taxon>
        <taxon>Heteroptera</taxon>
        <taxon>Panheteroptera</taxon>
        <taxon>Cimicomorpha</taxon>
        <taxon>Miridae</taxon>
        <taxon>Dicyphina</taxon>
        <taxon>Nesidiocoris</taxon>
    </lineage>
</organism>
<evidence type="ECO:0000256" key="2">
    <source>
        <dbReference type="ARBA" id="ARBA00022723"/>
    </source>
</evidence>
<dbReference type="PANTHER" id="PTHR46144:SF6">
    <property type="entry name" value="C2H2-TYPE DOMAIN-CONTAINING PROTEIN"/>
    <property type="match status" value="1"/>
</dbReference>
<protein>
    <recommendedName>
        <fullName evidence="8">C2H2-type domain-containing protein</fullName>
    </recommendedName>
</protein>
<feature type="region of interest" description="Disordered" evidence="7">
    <location>
        <begin position="47"/>
        <end position="67"/>
    </location>
</feature>
<dbReference type="EMBL" id="AP028910">
    <property type="protein sequence ID" value="BES90345.1"/>
    <property type="molecule type" value="Genomic_DNA"/>
</dbReference>
<evidence type="ECO:0000256" key="7">
    <source>
        <dbReference type="SAM" id="MobiDB-lite"/>
    </source>
</evidence>
<dbReference type="PROSITE" id="PS00028">
    <property type="entry name" value="ZINC_FINGER_C2H2_1"/>
    <property type="match status" value="2"/>
</dbReference>
<feature type="compositionally biased region" description="Polar residues" evidence="7">
    <location>
        <begin position="50"/>
        <end position="61"/>
    </location>
</feature>
<dbReference type="InterPro" id="IPR036236">
    <property type="entry name" value="Znf_C2H2_sf"/>
</dbReference>
<dbReference type="Proteomes" id="UP001307889">
    <property type="component" value="Chromosome 2"/>
</dbReference>
<comment type="subcellular location">
    <subcellularLocation>
        <location evidence="1">Nucleus</location>
    </subcellularLocation>
</comment>
<keyword evidence="10" id="KW-1185">Reference proteome</keyword>
<feature type="region of interest" description="Disordered" evidence="7">
    <location>
        <begin position="197"/>
        <end position="220"/>
    </location>
</feature>
<name>A0ABN7AHJ9_9HEMI</name>
<keyword evidence="6" id="KW-0539">Nucleus</keyword>
<evidence type="ECO:0000313" key="10">
    <source>
        <dbReference type="Proteomes" id="UP001307889"/>
    </source>
</evidence>
<evidence type="ECO:0000259" key="8">
    <source>
        <dbReference type="PROSITE" id="PS00028"/>
    </source>
</evidence>
<dbReference type="Pfam" id="PF12874">
    <property type="entry name" value="zf-met"/>
    <property type="match status" value="4"/>
</dbReference>
<reference evidence="9 10" key="1">
    <citation type="submission" date="2023-09" db="EMBL/GenBank/DDBJ databases">
        <title>Nesidiocoris tenuis whole genome shotgun sequence.</title>
        <authorList>
            <person name="Shibata T."/>
            <person name="Shimoda M."/>
            <person name="Kobayashi T."/>
            <person name="Uehara T."/>
        </authorList>
    </citation>
    <scope>NUCLEOTIDE SEQUENCE [LARGE SCALE GENOMIC DNA]</scope>
    <source>
        <strain evidence="9 10">Japan</strain>
    </source>
</reference>
<evidence type="ECO:0000256" key="1">
    <source>
        <dbReference type="ARBA" id="ARBA00004123"/>
    </source>
</evidence>
<dbReference type="SUPFAM" id="SSF57667">
    <property type="entry name" value="beta-beta-alpha zinc fingers"/>
    <property type="match status" value="4"/>
</dbReference>
<evidence type="ECO:0000256" key="6">
    <source>
        <dbReference type="ARBA" id="ARBA00023242"/>
    </source>
</evidence>
<dbReference type="SMART" id="SM00451">
    <property type="entry name" value="ZnF_U1"/>
    <property type="match status" value="4"/>
</dbReference>
<evidence type="ECO:0000313" key="9">
    <source>
        <dbReference type="EMBL" id="BES90345.1"/>
    </source>
</evidence>
<accession>A0ABN7AHJ9</accession>
<keyword evidence="4" id="KW-0863">Zinc-finger</keyword>
<proteinExistence type="predicted"/>
<evidence type="ECO:0000256" key="5">
    <source>
        <dbReference type="ARBA" id="ARBA00022833"/>
    </source>
</evidence>
<keyword evidence="5" id="KW-0862">Zinc</keyword>
<keyword evidence="2" id="KW-0479">Metal-binding</keyword>
<dbReference type="InterPro" id="IPR051868">
    <property type="entry name" value="ZN346_ZMAT4"/>
</dbReference>
<feature type="domain" description="C2H2-type" evidence="8">
    <location>
        <begin position="127"/>
        <end position="149"/>
    </location>
</feature>
<feature type="domain" description="C2H2-type" evidence="8">
    <location>
        <begin position="77"/>
        <end position="99"/>
    </location>
</feature>